<evidence type="ECO:0000313" key="2">
    <source>
        <dbReference type="WBParaSite" id="MhA1_Contig1227.frz3.gene8"/>
    </source>
</evidence>
<proteinExistence type="predicted"/>
<name>A0A1I8B1E6_MELHA</name>
<keyword evidence="1" id="KW-1185">Reference proteome</keyword>
<evidence type="ECO:0000313" key="1">
    <source>
        <dbReference type="Proteomes" id="UP000095281"/>
    </source>
</evidence>
<dbReference type="AlphaFoldDB" id="A0A1I8B1E6"/>
<organism evidence="1 2">
    <name type="scientific">Meloidogyne hapla</name>
    <name type="common">Root-knot nematode worm</name>
    <dbReference type="NCBI Taxonomy" id="6305"/>
    <lineage>
        <taxon>Eukaryota</taxon>
        <taxon>Metazoa</taxon>
        <taxon>Ecdysozoa</taxon>
        <taxon>Nematoda</taxon>
        <taxon>Chromadorea</taxon>
        <taxon>Rhabditida</taxon>
        <taxon>Tylenchina</taxon>
        <taxon>Tylenchomorpha</taxon>
        <taxon>Tylenchoidea</taxon>
        <taxon>Meloidogynidae</taxon>
        <taxon>Meloidogyninae</taxon>
        <taxon>Meloidogyne</taxon>
    </lineage>
</organism>
<accession>A0A1I8B1E6</accession>
<sequence>MELKNTEITNLHYIHKQLTLPNSEYSNKLNEAISRELIARFGTMSKALINRHIKNIYDIENFDILQNNPILSQNKFQNILINGDNNFEFENSNGEILEENEEEEEENELNNEEDIDIVNNDNVDDSDCVKIIFGYTKDNWPIGEEEARKFFLT</sequence>
<reference evidence="2" key="1">
    <citation type="submission" date="2016-11" db="UniProtKB">
        <authorList>
            <consortium name="WormBaseParasite"/>
        </authorList>
    </citation>
    <scope>IDENTIFICATION</scope>
</reference>
<protein>
    <submittedName>
        <fullName evidence="2">HTH_48 domain-containing protein</fullName>
    </submittedName>
</protein>
<dbReference type="Proteomes" id="UP000095281">
    <property type="component" value="Unplaced"/>
</dbReference>
<dbReference type="WBParaSite" id="MhA1_Contig1227.frz3.gene8">
    <property type="protein sequence ID" value="MhA1_Contig1227.frz3.gene8"/>
    <property type="gene ID" value="MhA1_Contig1227.frz3.gene8"/>
</dbReference>